<dbReference type="InterPro" id="IPR036259">
    <property type="entry name" value="MFS_trans_sf"/>
</dbReference>
<dbReference type="Pfam" id="PF07690">
    <property type="entry name" value="MFS_1"/>
    <property type="match status" value="1"/>
</dbReference>
<sequence>MYDEPLKGARLLLGAIALSLCTFMQVLDASIANVSIPYIAGDLAVSVNDGTWVITMFAVGNAIGLPLTGWVARRFGSVRVIMTSIFLFTLFSWLCGLSVSILMIVTMRFIQGLVAGPLIPLSQSLLLLSFPKEKKNLGLALWNMVVVVGPIAGPILGGWLTYDYSWPWIFYVNIPVGIFCFLIIRFLYKERETPSEKIPLDVYGLVFLAFAVSALQIVLDQGQQLDWWRSYTVRALVITSAIGFIFLFIWEKTHKTPIFDLSMFKNRNFTLGTIVTAISYMLLFGTIVVSPLWLQETMGYTAYLAGLAVSTMGIIPFLTVLFVAKLMSRVRLAYLVMSSFFAYAAAVFYFSRFTTAVSFEVIATSRLFLGIGICTYLAPLTALSFAHMPPDKLAMGQGMFHFFRIFMGGVGTSLFTTMWERRGTHHHSNLVDTINAYNPVSKQLFSDLADLNIFGEKALAVVDTMAWKQAYMLSLNDIFWVAGWTFVLCFLACFFFKKREQLQVVSQTE</sequence>
<evidence type="ECO:0000256" key="8">
    <source>
        <dbReference type="SAM" id="Phobius"/>
    </source>
</evidence>
<evidence type="ECO:0000256" key="2">
    <source>
        <dbReference type="ARBA" id="ARBA00008537"/>
    </source>
</evidence>
<evidence type="ECO:0000259" key="9">
    <source>
        <dbReference type="PROSITE" id="PS50850"/>
    </source>
</evidence>
<dbReference type="SUPFAM" id="SSF103473">
    <property type="entry name" value="MFS general substrate transporter"/>
    <property type="match status" value="1"/>
</dbReference>
<dbReference type="Gene3D" id="1.20.1250.20">
    <property type="entry name" value="MFS general substrate transporter like domains"/>
    <property type="match status" value="1"/>
</dbReference>
<evidence type="ECO:0000256" key="3">
    <source>
        <dbReference type="ARBA" id="ARBA00022448"/>
    </source>
</evidence>
<accession>A0ABS0AZV6</accession>
<dbReference type="PANTHER" id="PTHR42718">
    <property type="entry name" value="MAJOR FACILITATOR SUPERFAMILY MULTIDRUG TRANSPORTER MFSC"/>
    <property type="match status" value="1"/>
</dbReference>
<evidence type="ECO:0000256" key="5">
    <source>
        <dbReference type="ARBA" id="ARBA00022692"/>
    </source>
</evidence>
<dbReference type="Proteomes" id="UP001194714">
    <property type="component" value="Unassembled WGS sequence"/>
</dbReference>
<dbReference type="InterPro" id="IPR004638">
    <property type="entry name" value="EmrB-like"/>
</dbReference>
<proteinExistence type="inferred from homology"/>
<feature type="transmembrane region" description="Helical" evidence="8">
    <location>
        <begin position="52"/>
        <end position="72"/>
    </location>
</feature>
<dbReference type="RefSeq" id="WP_194847964.1">
    <property type="nucleotide sequence ID" value="NZ_JAAEJV010000033.1"/>
</dbReference>
<comment type="caution">
    <text evidence="10">The sequence shown here is derived from an EMBL/GenBank/DDBJ whole genome shotgun (WGS) entry which is preliminary data.</text>
</comment>
<keyword evidence="11" id="KW-1185">Reference proteome</keyword>
<feature type="transmembrane region" description="Helical" evidence="8">
    <location>
        <begin position="398"/>
        <end position="419"/>
    </location>
</feature>
<feature type="transmembrane region" description="Helical" evidence="8">
    <location>
        <begin position="84"/>
        <end position="103"/>
    </location>
</feature>
<evidence type="ECO:0000256" key="7">
    <source>
        <dbReference type="ARBA" id="ARBA00023136"/>
    </source>
</evidence>
<feature type="transmembrane region" description="Helical" evidence="8">
    <location>
        <begin position="168"/>
        <end position="188"/>
    </location>
</feature>
<feature type="transmembrane region" description="Helical" evidence="8">
    <location>
        <begin position="140"/>
        <end position="162"/>
    </location>
</feature>
<keyword evidence="5 8" id="KW-0812">Transmembrane</keyword>
<feature type="transmembrane region" description="Helical" evidence="8">
    <location>
        <begin position="332"/>
        <end position="351"/>
    </location>
</feature>
<keyword evidence="6 8" id="KW-1133">Transmembrane helix</keyword>
<dbReference type="PROSITE" id="PS50850">
    <property type="entry name" value="MFS"/>
    <property type="match status" value="1"/>
</dbReference>
<dbReference type="EMBL" id="JAAEJV010000033">
    <property type="protein sequence ID" value="MBF5059658.1"/>
    <property type="molecule type" value="Genomic_DNA"/>
</dbReference>
<dbReference type="PANTHER" id="PTHR42718:SF9">
    <property type="entry name" value="MAJOR FACILITATOR SUPERFAMILY MULTIDRUG TRANSPORTER MFSC"/>
    <property type="match status" value="1"/>
</dbReference>
<dbReference type="InterPro" id="IPR011701">
    <property type="entry name" value="MFS"/>
</dbReference>
<evidence type="ECO:0000256" key="1">
    <source>
        <dbReference type="ARBA" id="ARBA00004651"/>
    </source>
</evidence>
<dbReference type="CDD" id="cd17503">
    <property type="entry name" value="MFS_LmrB_MDR_like"/>
    <property type="match status" value="1"/>
</dbReference>
<dbReference type="InterPro" id="IPR020846">
    <property type="entry name" value="MFS_dom"/>
</dbReference>
<evidence type="ECO:0000256" key="6">
    <source>
        <dbReference type="ARBA" id="ARBA00022989"/>
    </source>
</evidence>
<evidence type="ECO:0000313" key="10">
    <source>
        <dbReference type="EMBL" id="MBF5059658.1"/>
    </source>
</evidence>
<protein>
    <submittedName>
        <fullName evidence="10">Multidrug export protein EmrB</fullName>
    </submittedName>
</protein>
<comment type="similarity">
    <text evidence="2">Belongs to the major facilitator superfamily. EmrB family.</text>
</comment>
<feature type="transmembrane region" description="Helical" evidence="8">
    <location>
        <begin position="109"/>
        <end position="128"/>
    </location>
</feature>
<feature type="domain" description="Major facilitator superfamily (MFS) profile" evidence="9">
    <location>
        <begin position="14"/>
        <end position="501"/>
    </location>
</feature>
<dbReference type="Gene3D" id="1.20.1720.10">
    <property type="entry name" value="Multidrug resistance protein D"/>
    <property type="match status" value="1"/>
</dbReference>
<organism evidence="10 11">
    <name type="scientific">Candidatus Neptunichlamydia vexilliferae</name>
    <dbReference type="NCBI Taxonomy" id="1651774"/>
    <lineage>
        <taxon>Bacteria</taxon>
        <taxon>Pseudomonadati</taxon>
        <taxon>Chlamydiota</taxon>
        <taxon>Chlamydiia</taxon>
        <taxon>Parachlamydiales</taxon>
        <taxon>Simkaniaceae</taxon>
        <taxon>Candidatus Neptunichlamydia</taxon>
    </lineage>
</organism>
<evidence type="ECO:0000256" key="4">
    <source>
        <dbReference type="ARBA" id="ARBA00022475"/>
    </source>
</evidence>
<comment type="subcellular location">
    <subcellularLocation>
        <location evidence="1">Cell membrane</location>
        <topology evidence="1">Multi-pass membrane protein</topology>
    </subcellularLocation>
</comment>
<feature type="transmembrane region" description="Helical" evidence="8">
    <location>
        <begin position="271"/>
        <end position="294"/>
    </location>
</feature>
<reference evidence="10 11" key="1">
    <citation type="submission" date="2020-01" db="EMBL/GenBank/DDBJ databases">
        <title>Draft genome sequence of Cand. Neptunochlamydia vexilliferae K9.</title>
        <authorList>
            <person name="Schulz F."/>
            <person name="Koestlbacher S."/>
            <person name="Wascher F."/>
            <person name="Pizzetti I."/>
            <person name="Horn M."/>
        </authorList>
    </citation>
    <scope>NUCLEOTIDE SEQUENCE [LARGE SCALE GENOMIC DNA]</scope>
    <source>
        <strain evidence="10 11">K9</strain>
    </source>
</reference>
<name>A0ABS0AZV6_9BACT</name>
<dbReference type="PRINTS" id="PR01036">
    <property type="entry name" value="TCRTETB"/>
</dbReference>
<feature type="transmembrane region" description="Helical" evidence="8">
    <location>
        <begin position="231"/>
        <end position="250"/>
    </location>
</feature>
<feature type="transmembrane region" description="Helical" evidence="8">
    <location>
        <begin position="300"/>
        <end position="323"/>
    </location>
</feature>
<keyword evidence="7 8" id="KW-0472">Membrane</keyword>
<feature type="transmembrane region" description="Helical" evidence="8">
    <location>
        <begin position="363"/>
        <end position="386"/>
    </location>
</feature>
<keyword evidence="3" id="KW-0813">Transport</keyword>
<feature type="transmembrane region" description="Helical" evidence="8">
    <location>
        <begin position="200"/>
        <end position="219"/>
    </location>
</feature>
<dbReference type="NCBIfam" id="TIGR00711">
    <property type="entry name" value="efflux_EmrB"/>
    <property type="match status" value="1"/>
</dbReference>
<keyword evidence="4" id="KW-1003">Cell membrane</keyword>
<gene>
    <name evidence="10" type="ORF">NEPTK9_001174</name>
</gene>
<feature type="transmembrane region" description="Helical" evidence="8">
    <location>
        <begin position="478"/>
        <end position="496"/>
    </location>
</feature>
<evidence type="ECO:0000313" key="11">
    <source>
        <dbReference type="Proteomes" id="UP001194714"/>
    </source>
</evidence>